<feature type="compositionally biased region" description="Basic and acidic residues" evidence="6">
    <location>
        <begin position="321"/>
        <end position="339"/>
    </location>
</feature>
<comment type="subcellular location">
    <subcellularLocation>
        <location evidence="1">Cytoplasm</location>
    </subcellularLocation>
</comment>
<dbReference type="SUPFAM" id="SSF56059">
    <property type="entry name" value="Glutathione synthetase ATP-binding domain-like"/>
    <property type="match status" value="1"/>
</dbReference>
<keyword evidence="4" id="KW-0547">Nucleotide-binding</keyword>
<feature type="compositionally biased region" description="Low complexity" evidence="6">
    <location>
        <begin position="284"/>
        <end position="295"/>
    </location>
</feature>
<feature type="compositionally biased region" description="Basic and acidic residues" evidence="6">
    <location>
        <begin position="84"/>
        <end position="108"/>
    </location>
</feature>
<feature type="compositionally biased region" description="Polar residues" evidence="6">
    <location>
        <begin position="302"/>
        <end position="316"/>
    </location>
</feature>
<dbReference type="PANTHER" id="PTHR45870">
    <property type="entry name" value="TUBULIN MONOGLYCYLASE TTLL3"/>
    <property type="match status" value="1"/>
</dbReference>
<reference evidence="7" key="2">
    <citation type="journal article" date="2023" name="Microbiol Resour">
        <title>Decontamination and Annotation of the Draft Genome Sequence of the Oomycete Lagenidium giganteum ARSEF 373.</title>
        <authorList>
            <person name="Morgan W.R."/>
            <person name="Tartar A."/>
        </authorList>
    </citation>
    <scope>NUCLEOTIDE SEQUENCE</scope>
    <source>
        <strain evidence="7">ARSEF 373</strain>
    </source>
</reference>
<feature type="compositionally biased region" description="Low complexity" evidence="6">
    <location>
        <begin position="127"/>
        <end position="148"/>
    </location>
</feature>
<dbReference type="Pfam" id="PF03133">
    <property type="entry name" value="TTL"/>
    <property type="match status" value="1"/>
</dbReference>
<feature type="compositionally biased region" description="Acidic residues" evidence="6">
    <location>
        <begin position="153"/>
        <end position="171"/>
    </location>
</feature>
<dbReference type="GO" id="GO:0015630">
    <property type="term" value="C:microtubule cytoskeleton"/>
    <property type="evidence" value="ECO:0007669"/>
    <property type="project" value="TreeGrafter"/>
</dbReference>
<dbReference type="Gene3D" id="3.30.470.20">
    <property type="entry name" value="ATP-grasp fold, B domain"/>
    <property type="match status" value="1"/>
</dbReference>
<accession>A0AAV2ZHQ7</accession>
<name>A0AAV2ZHQ7_9STRA</name>
<dbReference type="GO" id="GO:0005737">
    <property type="term" value="C:cytoplasm"/>
    <property type="evidence" value="ECO:0007669"/>
    <property type="project" value="UniProtKB-SubCell"/>
</dbReference>
<feature type="compositionally biased region" description="Low complexity" evidence="6">
    <location>
        <begin position="372"/>
        <end position="390"/>
    </location>
</feature>
<reference evidence="7" key="1">
    <citation type="submission" date="2022-11" db="EMBL/GenBank/DDBJ databases">
        <authorList>
            <person name="Morgan W.R."/>
            <person name="Tartar A."/>
        </authorList>
    </citation>
    <scope>NUCLEOTIDE SEQUENCE</scope>
    <source>
        <strain evidence="7">ARSEF 373</strain>
    </source>
</reference>
<keyword evidence="5" id="KW-0067">ATP-binding</keyword>
<feature type="compositionally biased region" description="Polar residues" evidence="6">
    <location>
        <begin position="62"/>
        <end position="83"/>
    </location>
</feature>
<evidence type="ECO:0000256" key="5">
    <source>
        <dbReference type="ARBA" id="ARBA00022840"/>
    </source>
</evidence>
<keyword evidence="8" id="KW-1185">Reference proteome</keyword>
<evidence type="ECO:0000256" key="6">
    <source>
        <dbReference type="SAM" id="MobiDB-lite"/>
    </source>
</evidence>
<comment type="caution">
    <text evidence="7">The sequence shown here is derived from an EMBL/GenBank/DDBJ whole genome shotgun (WGS) entry which is preliminary data.</text>
</comment>
<evidence type="ECO:0000313" key="7">
    <source>
        <dbReference type="EMBL" id="DBA05064.1"/>
    </source>
</evidence>
<feature type="compositionally biased region" description="Basic and acidic residues" evidence="6">
    <location>
        <begin position="196"/>
        <end position="226"/>
    </location>
</feature>
<feature type="compositionally biased region" description="Basic residues" evidence="6">
    <location>
        <begin position="174"/>
        <end position="191"/>
    </location>
</feature>
<proteinExistence type="predicted"/>
<dbReference type="Proteomes" id="UP001146120">
    <property type="component" value="Unassembled WGS sequence"/>
</dbReference>
<dbReference type="GO" id="GO:0070736">
    <property type="term" value="F:protein-glycine ligase activity, initiating"/>
    <property type="evidence" value="ECO:0007669"/>
    <property type="project" value="TreeGrafter"/>
</dbReference>
<organism evidence="7 8">
    <name type="scientific">Lagenidium giganteum</name>
    <dbReference type="NCBI Taxonomy" id="4803"/>
    <lineage>
        <taxon>Eukaryota</taxon>
        <taxon>Sar</taxon>
        <taxon>Stramenopiles</taxon>
        <taxon>Oomycota</taxon>
        <taxon>Peronosporomycetes</taxon>
        <taxon>Pythiales</taxon>
        <taxon>Pythiaceae</taxon>
    </lineage>
</organism>
<feature type="region of interest" description="Disordered" evidence="6">
    <location>
        <begin position="1051"/>
        <end position="1149"/>
    </location>
</feature>
<feature type="region of interest" description="Disordered" evidence="6">
    <location>
        <begin position="1"/>
        <end position="403"/>
    </location>
</feature>
<gene>
    <name evidence="7" type="ORF">N0F65_000752</name>
</gene>
<evidence type="ECO:0000313" key="8">
    <source>
        <dbReference type="Proteomes" id="UP001146120"/>
    </source>
</evidence>
<dbReference type="EMBL" id="DAKRPA010000003">
    <property type="protein sequence ID" value="DBA05064.1"/>
    <property type="molecule type" value="Genomic_DNA"/>
</dbReference>
<feature type="compositionally biased region" description="Acidic residues" evidence="6">
    <location>
        <begin position="1086"/>
        <end position="1123"/>
    </location>
</feature>
<evidence type="ECO:0000256" key="1">
    <source>
        <dbReference type="ARBA" id="ARBA00004496"/>
    </source>
</evidence>
<keyword evidence="2" id="KW-0963">Cytoplasm</keyword>
<dbReference type="GO" id="GO:0005524">
    <property type="term" value="F:ATP binding"/>
    <property type="evidence" value="ECO:0007669"/>
    <property type="project" value="UniProtKB-KW"/>
</dbReference>
<dbReference type="PANTHER" id="PTHR45870:SF2">
    <property type="entry name" value="TUBULIN MONOGLYCYLASE TTLL3"/>
    <property type="match status" value="1"/>
</dbReference>
<dbReference type="InterPro" id="IPR004344">
    <property type="entry name" value="TTL/TTLL_fam"/>
</dbReference>
<protein>
    <submittedName>
        <fullName evidence="7">Uncharacterized protein</fullName>
    </submittedName>
</protein>
<keyword evidence="3" id="KW-0436">Ligase</keyword>
<feature type="compositionally biased region" description="Basic residues" evidence="6">
    <location>
        <begin position="109"/>
        <end position="122"/>
    </location>
</feature>
<sequence length="1149" mass="130658">MPKQHAIPQPAALKFPALTKAHRPTRLKEQCNQEEEDVQGGSTHPSANETDDSIDEDERPQGSRNNSSRALPTSASASATNPRASDKNRDFIRELEEKKRKQKEDQARKERRKQKLQAKLSRKILNEAAQARQKQQQQQPEADGQELQNGEAERDDDEEGADDADIEEDEAELRRRKEKVKQQKKLLKRQQAHLESLLEKKREKQLEIEMEKERERRVQEKVRRTILDAIQDANNRMDPEEDDDEDVAQQVDEAAQIETEPQGKRRPDDAPSTTLLPPKPSPPASLAAGSAVAALRQRRESNNTAAVSSGSTTEASASPPVEEKPRTKEPRETIHKKQQEYLTRLADQRKQKLKEEEDNKLLQEKRRKRAQQEAMQRLQEAARQQQLQNAQKEKEEPPPVEKPPVVVDVDAMIARLSKLKEKDAQVIPEARDFLSWKKRHGVRSDQKVFCMTGWYPVIREELEKRGWFFNQERMSPFFDLKWSLKSDDLKGIKLEKDQYVNHFFQNTAITTKVGLLHNLRSIVWHQSVDVDTLFPRAYDLNEPRDMEMFVQDFRYVYAEGLLKKLARTLLQQRKQGSSAASAGKINRAFTDVLAAIAVKRLKWKRTGSAAQLEALASRDDVLDDSVDSPLTIGVEELVTDLQWEVLTKCQIDAPGKLRASLAYRKKTYVEDTKDALLAGGDGSTGVNGGAAPMVDTVLTALDKKQQRQLEKQRSEAFAREKSRLNELLGVVAPVDEDTGEELVRLVLALEKECPQFRLNGGGDVHDGAGSKSGNVWIVKPAGMSRGRGIRVFNQLDQLLEYADVENHKECQWVAQKYIENPLLICRRKFDIRQWVLVTCWDPLTVWFYQDCYLRFSSEEYQMDDLTDQYVHLTNNSIQKYSEKFNDVYTTDDGEMRVEGNMWHSDELQHYLRTKLGRDADVWPSHVQQRMKDIVVASLQCVQDQVQHRPNSCELYGYDFMLDETLTPWLIEVNSSPACDYSTPTAKRYVETGLAGIIKVIVDHREYETKRKTGALGAGTPEPDTGCWLRIHRAEYIGKPVSSFGADFQVRGTKIQRTRRGGRSSSSTTATAKKDSRAVQPEVAATIDEEHEGDQESDADDADAPLEPANDGDGDEEISSSADDGDAKDGRKEREEEQEEDDANSVDSLL</sequence>
<evidence type="ECO:0000256" key="2">
    <source>
        <dbReference type="ARBA" id="ARBA00022490"/>
    </source>
</evidence>
<evidence type="ECO:0000256" key="3">
    <source>
        <dbReference type="ARBA" id="ARBA00022598"/>
    </source>
</evidence>
<evidence type="ECO:0000256" key="4">
    <source>
        <dbReference type="ARBA" id="ARBA00022741"/>
    </source>
</evidence>
<dbReference type="InterPro" id="IPR051437">
    <property type="entry name" value="TTLL_monoglycylase"/>
</dbReference>
<feature type="compositionally biased region" description="Basic and acidic residues" evidence="6">
    <location>
        <begin position="1124"/>
        <end position="1134"/>
    </location>
</feature>
<feature type="compositionally biased region" description="Acidic residues" evidence="6">
    <location>
        <begin position="49"/>
        <end position="58"/>
    </location>
</feature>
<feature type="compositionally biased region" description="Basic and acidic residues" evidence="6">
    <location>
        <begin position="346"/>
        <end position="364"/>
    </location>
</feature>
<dbReference type="AlphaFoldDB" id="A0AAV2ZHQ7"/>
<dbReference type="PROSITE" id="PS51221">
    <property type="entry name" value="TTL"/>
    <property type="match status" value="1"/>
</dbReference>